<dbReference type="SMART" id="SM00086">
    <property type="entry name" value="PAC"/>
    <property type="match status" value="3"/>
</dbReference>
<dbReference type="PANTHER" id="PTHR43304">
    <property type="entry name" value="PHYTOCHROME-LIKE PROTEIN CPH1"/>
    <property type="match status" value="1"/>
</dbReference>
<dbReference type="SUPFAM" id="SSF55785">
    <property type="entry name" value="PYP-like sensor domain (PAS domain)"/>
    <property type="match status" value="3"/>
</dbReference>
<dbReference type="Pfam" id="PF00512">
    <property type="entry name" value="HisKA"/>
    <property type="match status" value="1"/>
</dbReference>
<dbReference type="SUPFAM" id="SSF47384">
    <property type="entry name" value="Homodimeric domain of signal transducing histidine kinase"/>
    <property type="match status" value="1"/>
</dbReference>
<feature type="coiled-coil region" evidence="7">
    <location>
        <begin position="131"/>
        <end position="158"/>
    </location>
</feature>
<evidence type="ECO:0000256" key="2">
    <source>
        <dbReference type="ARBA" id="ARBA00012438"/>
    </source>
</evidence>
<evidence type="ECO:0000256" key="4">
    <source>
        <dbReference type="ARBA" id="ARBA00022679"/>
    </source>
</evidence>
<organism evidence="11 12">
    <name type="scientific">Synechocystis salina LEGE 00031</name>
    <dbReference type="NCBI Taxonomy" id="1828736"/>
    <lineage>
        <taxon>Bacteria</taxon>
        <taxon>Bacillati</taxon>
        <taxon>Cyanobacteriota</taxon>
        <taxon>Cyanophyceae</taxon>
        <taxon>Synechococcales</taxon>
        <taxon>Merismopediaceae</taxon>
        <taxon>Synechocystis</taxon>
    </lineage>
</organism>
<protein>
    <recommendedName>
        <fullName evidence="2">histidine kinase</fullName>
        <ecNumber evidence="2">2.7.13.3</ecNumber>
    </recommendedName>
</protein>
<evidence type="ECO:0000259" key="8">
    <source>
        <dbReference type="PROSITE" id="PS50109"/>
    </source>
</evidence>
<reference evidence="11 12" key="1">
    <citation type="submission" date="2020-10" db="EMBL/GenBank/DDBJ databases">
        <authorList>
            <person name="Castelo-Branco R."/>
            <person name="Eusebio N."/>
            <person name="Adriana R."/>
            <person name="Vieira A."/>
            <person name="Brugerolle De Fraissinette N."/>
            <person name="Rezende De Castro R."/>
            <person name="Schneider M.P."/>
            <person name="Vasconcelos V."/>
            <person name="Leao P.N."/>
        </authorList>
    </citation>
    <scope>NUCLEOTIDE SEQUENCE [LARGE SCALE GENOMIC DNA]</scope>
    <source>
        <strain evidence="11 12">LEGE 00031</strain>
    </source>
</reference>
<dbReference type="InterPro" id="IPR036097">
    <property type="entry name" value="HisK_dim/P_sf"/>
</dbReference>
<dbReference type="InterPro" id="IPR000014">
    <property type="entry name" value="PAS"/>
</dbReference>
<dbReference type="EC" id="2.7.13.3" evidence="2"/>
<dbReference type="InterPro" id="IPR036890">
    <property type="entry name" value="HATPase_C_sf"/>
</dbReference>
<dbReference type="NCBIfam" id="TIGR00229">
    <property type="entry name" value="sensory_box"/>
    <property type="match status" value="2"/>
</dbReference>
<dbReference type="SMART" id="SM00387">
    <property type="entry name" value="HATPase_c"/>
    <property type="match status" value="1"/>
</dbReference>
<dbReference type="CDD" id="cd00075">
    <property type="entry name" value="HATPase"/>
    <property type="match status" value="1"/>
</dbReference>
<dbReference type="CDD" id="cd00130">
    <property type="entry name" value="PAS"/>
    <property type="match status" value="2"/>
</dbReference>
<dbReference type="Gene3D" id="3.30.450.20">
    <property type="entry name" value="PAS domain"/>
    <property type="match status" value="3"/>
</dbReference>
<dbReference type="InterPro" id="IPR003594">
    <property type="entry name" value="HATPase_dom"/>
</dbReference>
<dbReference type="InterPro" id="IPR001610">
    <property type="entry name" value="PAC"/>
</dbReference>
<keyword evidence="5" id="KW-0418">Kinase</keyword>
<dbReference type="Pfam" id="PF02518">
    <property type="entry name" value="HATPase_c"/>
    <property type="match status" value="1"/>
</dbReference>
<feature type="domain" description="PAS" evidence="9">
    <location>
        <begin position="148"/>
        <end position="218"/>
    </location>
</feature>
<feature type="domain" description="PAS" evidence="9">
    <location>
        <begin position="300"/>
        <end position="370"/>
    </location>
</feature>
<dbReference type="PROSITE" id="PS50109">
    <property type="entry name" value="HIS_KIN"/>
    <property type="match status" value="1"/>
</dbReference>
<dbReference type="InterPro" id="IPR013655">
    <property type="entry name" value="PAS_fold_3"/>
</dbReference>
<feature type="domain" description="PAC" evidence="10">
    <location>
        <begin position="374"/>
        <end position="426"/>
    </location>
</feature>
<evidence type="ECO:0000256" key="5">
    <source>
        <dbReference type="ARBA" id="ARBA00022777"/>
    </source>
</evidence>
<keyword evidence="7" id="KW-0175">Coiled coil</keyword>
<evidence type="ECO:0000256" key="1">
    <source>
        <dbReference type="ARBA" id="ARBA00000085"/>
    </source>
</evidence>
<proteinExistence type="predicted"/>
<evidence type="ECO:0000256" key="6">
    <source>
        <dbReference type="ARBA" id="ARBA00023012"/>
    </source>
</evidence>
<evidence type="ECO:0000313" key="11">
    <source>
        <dbReference type="EMBL" id="MBE9252657.1"/>
    </source>
</evidence>
<evidence type="ECO:0000259" key="9">
    <source>
        <dbReference type="PROSITE" id="PS50112"/>
    </source>
</evidence>
<dbReference type="Gene3D" id="1.10.287.130">
    <property type="match status" value="1"/>
</dbReference>
<dbReference type="PANTHER" id="PTHR43304:SF1">
    <property type="entry name" value="PAC DOMAIN-CONTAINING PROTEIN"/>
    <property type="match status" value="1"/>
</dbReference>
<dbReference type="SUPFAM" id="SSF55874">
    <property type="entry name" value="ATPase domain of HSP90 chaperone/DNA topoisomerase II/histidine kinase"/>
    <property type="match status" value="1"/>
</dbReference>
<feature type="domain" description="PAC" evidence="10">
    <location>
        <begin position="89"/>
        <end position="140"/>
    </location>
</feature>
<evidence type="ECO:0000313" key="12">
    <source>
        <dbReference type="Proteomes" id="UP000658720"/>
    </source>
</evidence>
<keyword evidence="6" id="KW-0902">Two-component regulatory system</keyword>
<evidence type="ECO:0000256" key="7">
    <source>
        <dbReference type="SAM" id="Coils"/>
    </source>
</evidence>
<dbReference type="Pfam" id="PF00989">
    <property type="entry name" value="PAS"/>
    <property type="match status" value="1"/>
</dbReference>
<dbReference type="InterPro" id="IPR052162">
    <property type="entry name" value="Sensor_kinase/Photoreceptor"/>
</dbReference>
<dbReference type="SMART" id="SM00091">
    <property type="entry name" value="PAS"/>
    <property type="match status" value="2"/>
</dbReference>
<dbReference type="InterPro" id="IPR013767">
    <property type="entry name" value="PAS_fold"/>
</dbReference>
<comment type="catalytic activity">
    <reaction evidence="1">
        <text>ATP + protein L-histidine = ADP + protein N-phospho-L-histidine.</text>
        <dbReference type="EC" id="2.7.13.3"/>
    </reaction>
</comment>
<dbReference type="InterPro" id="IPR005467">
    <property type="entry name" value="His_kinase_dom"/>
</dbReference>
<sequence>MSAFLLGSEPEGFLQKVAGVIPGWLYGFVQRSDDSIAFTYISSQIEVVHEVSATAVLADAEILLRQIHPDDWLHYRQTLAYSRATLEPLFLEWRIITPSGKLKYLRTNSQPERLPNQDTFWYGMVLDITAEKQSQEELIQLNNDLQESEQRFRLAFENANVGVCLVNLEGNLIKVNQKMADIFGYTPEQMQSMNVNDLTVPEDKSLSTKVMNEAIHQHVNFATFKKRYIHSQGHIIYGEVCTSLVRDINCQPLYFISHVQDISQRIEDEKKITQSRDEIQKINQQLEERVKLRTIEVYEQQQLLQLYFDQSIIGMAIVSVDKFCCNVNQKFSEIVGYSPEELRIKTWAEITHPDDIELDLGNYQRVLDGEIDGYQIDKRYIHKNGHAVYANLGVQAHRRPDGSLNFCVVMIQDIGDRKAMENSISLALQREKELNELRSQFITSISHQFRTPLTTIACAASIMEKFQGKITREKQGQYLHSILKSVKYIDELINDITTINLNTEEVEPMVIDGDLIDFCHELIDKIEYLYAPYKINFHPDLAIGSNTECEQVIVRFDPVLLAPILNHLLTNGIKYSPTNFTIDFHLRESPQEIIFDVLDYGIGIPKTDFEKIFEPFQRGSNVGHIAGIGIGLTIARKLVTFYGGKIEIQSELGEGTRVSLSIPKWPFTNIPWDSPA</sequence>
<evidence type="ECO:0000259" key="10">
    <source>
        <dbReference type="PROSITE" id="PS50113"/>
    </source>
</evidence>
<dbReference type="PRINTS" id="PR00344">
    <property type="entry name" value="BCTRLSENSOR"/>
</dbReference>
<dbReference type="Proteomes" id="UP000658720">
    <property type="component" value="Unassembled WGS sequence"/>
</dbReference>
<name>A0ABR9VMU2_9SYNC</name>
<evidence type="ECO:0000256" key="3">
    <source>
        <dbReference type="ARBA" id="ARBA00022553"/>
    </source>
</evidence>
<dbReference type="PROSITE" id="PS50113">
    <property type="entry name" value="PAC"/>
    <property type="match status" value="2"/>
</dbReference>
<dbReference type="InterPro" id="IPR003661">
    <property type="entry name" value="HisK_dim/P_dom"/>
</dbReference>
<dbReference type="PROSITE" id="PS50112">
    <property type="entry name" value="PAS"/>
    <property type="match status" value="2"/>
</dbReference>
<keyword evidence="3" id="KW-0597">Phosphoprotein</keyword>
<dbReference type="RefSeq" id="WP_194018729.1">
    <property type="nucleotide sequence ID" value="NZ_JADEVV010000004.1"/>
</dbReference>
<dbReference type="Pfam" id="PF08447">
    <property type="entry name" value="PAS_3"/>
    <property type="match status" value="1"/>
</dbReference>
<keyword evidence="12" id="KW-1185">Reference proteome</keyword>
<dbReference type="InterPro" id="IPR000700">
    <property type="entry name" value="PAS-assoc_C"/>
</dbReference>
<dbReference type="Gene3D" id="3.30.565.10">
    <property type="entry name" value="Histidine kinase-like ATPase, C-terminal domain"/>
    <property type="match status" value="1"/>
</dbReference>
<gene>
    <name evidence="11" type="ORF">IQ217_02075</name>
</gene>
<dbReference type="SMART" id="SM00388">
    <property type="entry name" value="HisKA"/>
    <property type="match status" value="1"/>
</dbReference>
<dbReference type="EMBL" id="JADEVV010000004">
    <property type="protein sequence ID" value="MBE9252657.1"/>
    <property type="molecule type" value="Genomic_DNA"/>
</dbReference>
<feature type="domain" description="Histidine kinase" evidence="8">
    <location>
        <begin position="444"/>
        <end position="666"/>
    </location>
</feature>
<dbReference type="CDD" id="cd00082">
    <property type="entry name" value="HisKA"/>
    <property type="match status" value="1"/>
</dbReference>
<keyword evidence="4" id="KW-0808">Transferase</keyword>
<dbReference type="InterPro" id="IPR004358">
    <property type="entry name" value="Sig_transdc_His_kin-like_C"/>
</dbReference>
<dbReference type="InterPro" id="IPR035965">
    <property type="entry name" value="PAS-like_dom_sf"/>
</dbReference>
<accession>A0ABR9VMU2</accession>
<comment type="caution">
    <text evidence="11">The sequence shown here is derived from an EMBL/GenBank/DDBJ whole genome shotgun (WGS) entry which is preliminary data.</text>
</comment>